<dbReference type="EMBL" id="BQKE01000002">
    <property type="protein sequence ID" value="GJM62785.1"/>
    <property type="molecule type" value="Genomic_DNA"/>
</dbReference>
<sequence length="151" mass="17398">MEVINIQFALALHEKRIFTLGQCEHALLESWEEEFHPNGVVKGYKNSWKVSTVWENTSEPAIPAPTLTELSQRLRNGNFMVELSLLDKEPSLKIGDQLTYHGKDMVSAKMVELLLRAPEYYRNVGLGITNQKDYPNSKKMEQLDNIRMYQA</sequence>
<evidence type="ECO:0000313" key="1">
    <source>
        <dbReference type="EMBL" id="GJM62785.1"/>
    </source>
</evidence>
<dbReference type="AlphaFoldDB" id="A0AAN5AKE8"/>
<name>A0AAN5AKE8_9BACT</name>
<comment type="caution">
    <text evidence="1">The sequence shown here is derived from an EMBL/GenBank/DDBJ whole genome shotgun (WGS) entry which is preliminary data.</text>
</comment>
<dbReference type="Proteomes" id="UP001310022">
    <property type="component" value="Unassembled WGS sequence"/>
</dbReference>
<organism evidence="1 2">
    <name type="scientific">Persicobacter diffluens</name>
    <dbReference type="NCBI Taxonomy" id="981"/>
    <lineage>
        <taxon>Bacteria</taxon>
        <taxon>Pseudomonadati</taxon>
        <taxon>Bacteroidota</taxon>
        <taxon>Cytophagia</taxon>
        <taxon>Cytophagales</taxon>
        <taxon>Persicobacteraceae</taxon>
        <taxon>Persicobacter</taxon>
    </lineage>
</organism>
<reference evidence="1 2" key="1">
    <citation type="submission" date="2021-12" db="EMBL/GenBank/DDBJ databases">
        <title>Genome sequencing of bacteria with rrn-lacking chromosome and rrn-plasmid.</title>
        <authorList>
            <person name="Anda M."/>
            <person name="Iwasaki W."/>
        </authorList>
    </citation>
    <scope>NUCLEOTIDE SEQUENCE [LARGE SCALE GENOMIC DNA]</scope>
    <source>
        <strain evidence="1 2">NBRC 15940</strain>
    </source>
</reference>
<keyword evidence="2" id="KW-1185">Reference proteome</keyword>
<accession>A0AAN5AKE8</accession>
<dbReference type="RefSeq" id="WP_338238022.1">
    <property type="nucleotide sequence ID" value="NZ_BQKE01000002.1"/>
</dbReference>
<protein>
    <submittedName>
        <fullName evidence="1">Uncharacterized protein</fullName>
    </submittedName>
</protein>
<gene>
    <name evidence="1" type="ORF">PEDI_33370</name>
</gene>
<evidence type="ECO:0000313" key="2">
    <source>
        <dbReference type="Proteomes" id="UP001310022"/>
    </source>
</evidence>
<proteinExistence type="predicted"/>